<reference evidence="5" key="2">
    <citation type="submission" date="2020-05" db="UniProtKB">
        <authorList>
            <consortium name="EnsemblMetazoa"/>
        </authorList>
    </citation>
    <scope>IDENTIFICATION</scope>
    <source>
        <strain evidence="5">IAEA</strain>
    </source>
</reference>
<dbReference type="InterPro" id="IPR001708">
    <property type="entry name" value="YidC/ALB3/OXA1/COX18"/>
</dbReference>
<evidence type="ECO:0000256" key="2">
    <source>
        <dbReference type="ARBA" id="ARBA00022692"/>
    </source>
</evidence>
<dbReference type="EMBL" id="JXJN01005550">
    <property type="status" value="NOT_ANNOTATED_CDS"/>
    <property type="molecule type" value="Genomic_DNA"/>
</dbReference>
<evidence type="ECO:0000256" key="1">
    <source>
        <dbReference type="ARBA" id="ARBA00004141"/>
    </source>
</evidence>
<proteinExistence type="predicted"/>
<dbReference type="VEuPathDB" id="VectorBase:GPPI012628"/>
<dbReference type="STRING" id="67801.A0A1B0AY61"/>
<keyword evidence="3" id="KW-1133">Transmembrane helix</keyword>
<name>A0A1B0AY61_9MUSC</name>
<keyword evidence="4" id="KW-0472">Membrane</keyword>
<dbReference type="AlphaFoldDB" id="A0A1B0AY61"/>
<dbReference type="EnsemblMetazoa" id="GPPI012628-RA">
    <property type="protein sequence ID" value="GPPI012628-PA"/>
    <property type="gene ID" value="GPPI012628"/>
</dbReference>
<keyword evidence="2" id="KW-0812">Transmembrane</keyword>
<accession>A0A1B0AY61</accession>
<dbReference type="PANTHER" id="PTHR12428">
    <property type="entry name" value="OXA1"/>
    <property type="match status" value="1"/>
</dbReference>
<keyword evidence="6" id="KW-1185">Reference proteome</keyword>
<dbReference type="Proteomes" id="UP000092460">
    <property type="component" value="Unassembled WGS sequence"/>
</dbReference>
<evidence type="ECO:0000256" key="4">
    <source>
        <dbReference type="ARBA" id="ARBA00023136"/>
    </source>
</evidence>
<evidence type="ECO:0000256" key="3">
    <source>
        <dbReference type="ARBA" id="ARBA00022989"/>
    </source>
</evidence>
<dbReference type="PANTHER" id="PTHR12428:SF66">
    <property type="entry name" value="MITOCHONDRIAL INNER MEMBRANE PROTEIN OXA1L"/>
    <property type="match status" value="1"/>
</dbReference>
<organism evidence="5 6">
    <name type="scientific">Glossina palpalis gambiensis</name>
    <dbReference type="NCBI Taxonomy" id="67801"/>
    <lineage>
        <taxon>Eukaryota</taxon>
        <taxon>Metazoa</taxon>
        <taxon>Ecdysozoa</taxon>
        <taxon>Arthropoda</taxon>
        <taxon>Hexapoda</taxon>
        <taxon>Insecta</taxon>
        <taxon>Pterygota</taxon>
        <taxon>Neoptera</taxon>
        <taxon>Endopterygota</taxon>
        <taxon>Diptera</taxon>
        <taxon>Brachycera</taxon>
        <taxon>Muscomorpha</taxon>
        <taxon>Hippoboscoidea</taxon>
        <taxon>Glossinidae</taxon>
        <taxon>Glossina</taxon>
    </lineage>
</organism>
<evidence type="ECO:0000313" key="6">
    <source>
        <dbReference type="Proteomes" id="UP000092460"/>
    </source>
</evidence>
<sequence length="120" mass="13843">MPQLQALQLKMTEARQLDNAIDSARYAKEMIVFMKERDVNPLKNMIVPLAQAPLFITFFMTLRAMANTPVESMRNGLLFFVYEFDYNRFHFLAAHYITSATLYLTIEIDTASAHLSAQNM</sequence>
<comment type="subcellular location">
    <subcellularLocation>
        <location evidence="1">Membrane</location>
        <topology evidence="1">Multi-pass membrane protein</topology>
    </subcellularLocation>
</comment>
<dbReference type="GO" id="GO:0032979">
    <property type="term" value="P:protein insertion into mitochondrial inner membrane from matrix"/>
    <property type="evidence" value="ECO:0007669"/>
    <property type="project" value="TreeGrafter"/>
</dbReference>
<protein>
    <submittedName>
        <fullName evidence="5">Uncharacterized protein</fullName>
    </submittedName>
</protein>
<evidence type="ECO:0000313" key="5">
    <source>
        <dbReference type="EnsemblMetazoa" id="GPPI012628-PA"/>
    </source>
</evidence>
<dbReference type="GO" id="GO:0005743">
    <property type="term" value="C:mitochondrial inner membrane"/>
    <property type="evidence" value="ECO:0007669"/>
    <property type="project" value="TreeGrafter"/>
</dbReference>
<reference evidence="6" key="1">
    <citation type="submission" date="2015-01" db="EMBL/GenBank/DDBJ databases">
        <authorList>
            <person name="Aksoy S."/>
            <person name="Warren W."/>
            <person name="Wilson R.K."/>
        </authorList>
    </citation>
    <scope>NUCLEOTIDE SEQUENCE [LARGE SCALE GENOMIC DNA]</scope>
    <source>
        <strain evidence="6">IAEA</strain>
    </source>
</reference>
<dbReference type="GO" id="GO:0032977">
    <property type="term" value="F:membrane insertase activity"/>
    <property type="evidence" value="ECO:0007669"/>
    <property type="project" value="InterPro"/>
</dbReference>